<feature type="chain" id="PRO_5041949028" evidence="1">
    <location>
        <begin position="17"/>
        <end position="373"/>
    </location>
</feature>
<feature type="signal peptide" evidence="1">
    <location>
        <begin position="1"/>
        <end position="16"/>
    </location>
</feature>
<evidence type="ECO:0000313" key="2">
    <source>
        <dbReference type="EMBL" id="NIR75934.1"/>
    </source>
</evidence>
<comment type="caution">
    <text evidence="2">The sequence shown here is derived from an EMBL/GenBank/DDBJ whole genome shotgun (WGS) entry which is preliminary data.</text>
</comment>
<evidence type="ECO:0000256" key="1">
    <source>
        <dbReference type="SAM" id="SignalP"/>
    </source>
</evidence>
<keyword evidence="1" id="KW-0732">Signal</keyword>
<reference evidence="2 3" key="1">
    <citation type="submission" date="2020-01" db="EMBL/GenBank/DDBJ databases">
        <title>Genomes assembled from Gulf of Kutch pelagic sediment metagenomes.</title>
        <authorList>
            <person name="Chandrashekar M."/>
            <person name="Mahajan M.S."/>
            <person name="Dave K.J."/>
            <person name="Vatsa P."/>
            <person name="Nathani N.M."/>
        </authorList>
    </citation>
    <scope>NUCLEOTIDE SEQUENCE [LARGE SCALE GENOMIC DNA]</scope>
    <source>
        <strain evidence="2">KS3-K002</strain>
    </source>
</reference>
<organism evidence="2 3">
    <name type="scientific">Candidatus Kutchimonas denitrificans</name>
    <dbReference type="NCBI Taxonomy" id="3056748"/>
    <lineage>
        <taxon>Bacteria</taxon>
        <taxon>Pseudomonadati</taxon>
        <taxon>Gemmatimonadota</taxon>
        <taxon>Gemmatimonadia</taxon>
        <taxon>Candidatus Palauibacterales</taxon>
        <taxon>Candidatus Palauibacteraceae</taxon>
        <taxon>Candidatus Kutchimonas</taxon>
    </lineage>
</organism>
<proteinExistence type="predicted"/>
<gene>
    <name evidence="2" type="ORF">GWO12_12630</name>
</gene>
<dbReference type="EMBL" id="JAACAK010000108">
    <property type="protein sequence ID" value="NIR75934.1"/>
    <property type="molecule type" value="Genomic_DNA"/>
</dbReference>
<protein>
    <submittedName>
        <fullName evidence="2">Uncharacterized protein</fullName>
    </submittedName>
</protein>
<evidence type="ECO:0000313" key="3">
    <source>
        <dbReference type="Proteomes" id="UP000702544"/>
    </source>
</evidence>
<dbReference type="AlphaFoldDB" id="A0AAE4Z9U8"/>
<name>A0AAE4Z9U8_9BACT</name>
<accession>A0AAE4Z9U8</accession>
<sequence length="373" mass="40905">MFVSVTAIPLSSFVLAGVLAGVVPTNRTETSAAAEQAAEEPPTIVERLRQCEKAGWIEVEPTTGTYAVLYSSEDDPSVSGNLNLAGVQYEYRATYEEGSPEIPGCGIRTAVQDSEWQKSIRLPGGFRLTAFDDGGGADSATGYIRIDDRVFEAVVFETHTEYAGFEDAPGGEPVPHCPCTETHRIYYSGTIPQRQVSGQITRWMNETSESAASNPGDPIPFKIPYLQIIRPNGGELLETGTEYDVTWQVNHDWILDYGNRVSLCLAAYDERAARIAPKEQVQAGDCFYLSISGWGGFMPLGSVSLDNEEFTWAVANDLEDRFESEPAKYRLFLVVLDHRPPPEPAEGMPGGDWAGLIVHDRSDGFFTLGKQED</sequence>
<dbReference type="Proteomes" id="UP000702544">
    <property type="component" value="Unassembled WGS sequence"/>
</dbReference>